<evidence type="ECO:0000259" key="16">
    <source>
        <dbReference type="PROSITE" id="PS50885"/>
    </source>
</evidence>
<dbReference type="InterPro" id="IPR036890">
    <property type="entry name" value="HATPase_C_sf"/>
</dbReference>
<keyword evidence="5" id="KW-0597">Phosphoprotein</keyword>
<dbReference type="GO" id="GO:0005524">
    <property type="term" value="F:ATP binding"/>
    <property type="evidence" value="ECO:0007669"/>
    <property type="project" value="UniProtKB-KW"/>
</dbReference>
<comment type="subcellular location">
    <subcellularLocation>
        <location evidence="2">Cell membrane</location>
        <topology evidence="2">Multi-pass membrane protein</topology>
    </subcellularLocation>
</comment>
<dbReference type="PANTHER" id="PTHR45528">
    <property type="entry name" value="SENSOR HISTIDINE KINASE CPXA"/>
    <property type="match status" value="1"/>
</dbReference>
<dbReference type="CDD" id="cd00082">
    <property type="entry name" value="HisKA"/>
    <property type="match status" value="1"/>
</dbReference>
<evidence type="ECO:0000256" key="1">
    <source>
        <dbReference type="ARBA" id="ARBA00000085"/>
    </source>
</evidence>
<evidence type="ECO:0000256" key="14">
    <source>
        <dbReference type="SAM" id="Phobius"/>
    </source>
</evidence>
<comment type="catalytic activity">
    <reaction evidence="1">
        <text>ATP + protein L-histidine = ADP + protein N-phospho-L-histidine.</text>
        <dbReference type="EC" id="2.7.13.3"/>
    </reaction>
</comment>
<dbReference type="InterPro" id="IPR005467">
    <property type="entry name" value="His_kinase_dom"/>
</dbReference>
<reference evidence="17 18" key="1">
    <citation type="submission" date="2017-11" db="EMBL/GenBank/DDBJ databases">
        <title>Genome sequence of Pantoea cypripedii NE1.</title>
        <authorList>
            <person name="Nascimento F.X."/>
        </authorList>
    </citation>
    <scope>NUCLEOTIDE SEQUENCE [LARGE SCALE GENOMIC DNA]</scope>
    <source>
        <strain evidence="17 18">NE1</strain>
    </source>
</reference>
<dbReference type="Pfam" id="PF02518">
    <property type="entry name" value="HATPase_c"/>
    <property type="match status" value="1"/>
</dbReference>
<dbReference type="PRINTS" id="PR00344">
    <property type="entry name" value="BCTRLSENSOR"/>
</dbReference>
<dbReference type="EMBL" id="CP024768">
    <property type="protein sequence ID" value="QGY30086.1"/>
    <property type="molecule type" value="Genomic_DNA"/>
</dbReference>
<dbReference type="InterPro" id="IPR003661">
    <property type="entry name" value="HisK_dim/P_dom"/>
</dbReference>
<evidence type="ECO:0000256" key="11">
    <source>
        <dbReference type="ARBA" id="ARBA00022989"/>
    </source>
</evidence>
<dbReference type="RefSeq" id="WP_208715997.1">
    <property type="nucleotide sequence ID" value="NZ_CP024768.1"/>
</dbReference>
<evidence type="ECO:0000256" key="3">
    <source>
        <dbReference type="ARBA" id="ARBA00012438"/>
    </source>
</evidence>
<dbReference type="PROSITE" id="PS50109">
    <property type="entry name" value="HIS_KIN"/>
    <property type="match status" value="1"/>
</dbReference>
<dbReference type="PANTHER" id="PTHR45528:SF1">
    <property type="entry name" value="SENSOR HISTIDINE KINASE CPXA"/>
    <property type="match status" value="1"/>
</dbReference>
<evidence type="ECO:0000256" key="7">
    <source>
        <dbReference type="ARBA" id="ARBA00022692"/>
    </source>
</evidence>
<dbReference type="GO" id="GO:0005886">
    <property type="term" value="C:plasma membrane"/>
    <property type="evidence" value="ECO:0007669"/>
    <property type="project" value="UniProtKB-SubCell"/>
</dbReference>
<evidence type="ECO:0000256" key="4">
    <source>
        <dbReference type="ARBA" id="ARBA00022475"/>
    </source>
</evidence>
<organism evidence="17 18">
    <name type="scientific">Pantoea cypripedii</name>
    <name type="common">Pectobacterium cypripedii</name>
    <name type="synonym">Erwinia cypripedii</name>
    <dbReference type="NCBI Taxonomy" id="55209"/>
    <lineage>
        <taxon>Bacteria</taxon>
        <taxon>Pseudomonadati</taxon>
        <taxon>Pseudomonadota</taxon>
        <taxon>Gammaproteobacteria</taxon>
        <taxon>Enterobacterales</taxon>
        <taxon>Erwiniaceae</taxon>
        <taxon>Pantoea</taxon>
    </lineage>
</organism>
<evidence type="ECO:0000256" key="8">
    <source>
        <dbReference type="ARBA" id="ARBA00022741"/>
    </source>
</evidence>
<dbReference type="InterPro" id="IPR036097">
    <property type="entry name" value="HisK_dim/P_sf"/>
</dbReference>
<accession>A0A6B9GC35</accession>
<gene>
    <name evidence="17" type="ORF">CUN67_14605</name>
</gene>
<dbReference type="Proteomes" id="UP000502005">
    <property type="component" value="Chromosome"/>
</dbReference>
<dbReference type="SMART" id="SM00304">
    <property type="entry name" value="HAMP"/>
    <property type="match status" value="1"/>
</dbReference>
<keyword evidence="8" id="KW-0547">Nucleotide-binding</keyword>
<feature type="domain" description="Histidine kinase" evidence="15">
    <location>
        <begin position="244"/>
        <end position="456"/>
    </location>
</feature>
<dbReference type="EC" id="2.7.13.3" evidence="3"/>
<dbReference type="Gene3D" id="3.30.565.10">
    <property type="entry name" value="Histidine kinase-like ATPase, C-terminal domain"/>
    <property type="match status" value="1"/>
</dbReference>
<dbReference type="Pfam" id="PF00512">
    <property type="entry name" value="HisKA"/>
    <property type="match status" value="1"/>
</dbReference>
<keyword evidence="13 14" id="KW-0472">Membrane</keyword>
<evidence type="ECO:0000259" key="15">
    <source>
        <dbReference type="PROSITE" id="PS50109"/>
    </source>
</evidence>
<dbReference type="SUPFAM" id="SSF55874">
    <property type="entry name" value="ATPase domain of HSP90 chaperone/DNA topoisomerase II/histidine kinase"/>
    <property type="match status" value="1"/>
</dbReference>
<dbReference type="AlphaFoldDB" id="A0A6B9GC35"/>
<dbReference type="InterPro" id="IPR050398">
    <property type="entry name" value="HssS/ArlS-like"/>
</dbReference>
<dbReference type="CDD" id="cd06225">
    <property type="entry name" value="HAMP"/>
    <property type="match status" value="1"/>
</dbReference>
<keyword evidence="9 17" id="KW-0418">Kinase</keyword>
<keyword evidence="4" id="KW-1003">Cell membrane</keyword>
<dbReference type="Gene3D" id="1.10.287.130">
    <property type="match status" value="1"/>
</dbReference>
<evidence type="ECO:0000256" key="10">
    <source>
        <dbReference type="ARBA" id="ARBA00022840"/>
    </source>
</evidence>
<keyword evidence="11 14" id="KW-1133">Transmembrane helix</keyword>
<evidence type="ECO:0000256" key="5">
    <source>
        <dbReference type="ARBA" id="ARBA00022553"/>
    </source>
</evidence>
<dbReference type="InterPro" id="IPR003594">
    <property type="entry name" value="HATPase_dom"/>
</dbReference>
<dbReference type="GO" id="GO:0000155">
    <property type="term" value="F:phosphorelay sensor kinase activity"/>
    <property type="evidence" value="ECO:0007669"/>
    <property type="project" value="InterPro"/>
</dbReference>
<dbReference type="SUPFAM" id="SSF47384">
    <property type="entry name" value="Homodimeric domain of signal transducing histidine kinase"/>
    <property type="match status" value="1"/>
</dbReference>
<dbReference type="Pfam" id="PF00672">
    <property type="entry name" value="HAMP"/>
    <property type="match status" value="1"/>
</dbReference>
<dbReference type="SMART" id="SM00387">
    <property type="entry name" value="HATPase_c"/>
    <property type="match status" value="1"/>
</dbReference>
<protein>
    <recommendedName>
        <fullName evidence="3">histidine kinase</fullName>
        <ecNumber evidence="3">2.7.13.3</ecNumber>
    </recommendedName>
</protein>
<evidence type="ECO:0000256" key="6">
    <source>
        <dbReference type="ARBA" id="ARBA00022679"/>
    </source>
</evidence>
<keyword evidence="10" id="KW-0067">ATP-binding</keyword>
<keyword evidence="7 14" id="KW-0812">Transmembrane</keyword>
<feature type="transmembrane region" description="Helical" evidence="14">
    <location>
        <begin position="12"/>
        <end position="33"/>
    </location>
</feature>
<dbReference type="InterPro" id="IPR004358">
    <property type="entry name" value="Sig_transdc_His_kin-like_C"/>
</dbReference>
<dbReference type="PROSITE" id="PS50885">
    <property type="entry name" value="HAMP"/>
    <property type="match status" value="1"/>
</dbReference>
<keyword evidence="12" id="KW-0902">Two-component regulatory system</keyword>
<dbReference type="SUPFAM" id="SSF158472">
    <property type="entry name" value="HAMP domain-like"/>
    <property type="match status" value="1"/>
</dbReference>
<dbReference type="CDD" id="cd00075">
    <property type="entry name" value="HATPase"/>
    <property type="match status" value="1"/>
</dbReference>
<evidence type="ECO:0000256" key="12">
    <source>
        <dbReference type="ARBA" id="ARBA00023012"/>
    </source>
</evidence>
<evidence type="ECO:0000256" key="9">
    <source>
        <dbReference type="ARBA" id="ARBA00022777"/>
    </source>
</evidence>
<proteinExistence type="predicted"/>
<dbReference type="SMART" id="SM00388">
    <property type="entry name" value="HisKA"/>
    <property type="match status" value="1"/>
</dbReference>
<evidence type="ECO:0000256" key="13">
    <source>
        <dbReference type="ARBA" id="ARBA00023136"/>
    </source>
</evidence>
<evidence type="ECO:0000313" key="17">
    <source>
        <dbReference type="EMBL" id="QGY30086.1"/>
    </source>
</evidence>
<evidence type="ECO:0000256" key="2">
    <source>
        <dbReference type="ARBA" id="ARBA00004651"/>
    </source>
</evidence>
<feature type="transmembrane region" description="Helical" evidence="14">
    <location>
        <begin position="164"/>
        <end position="183"/>
    </location>
</feature>
<sequence>MKQHSYRGRMFWKILLGFWIVFVIISQLLWLGFSLSGNRHEPPEIVAIRRIVNLQMASAVSVLERGGPGALDDMMADWEPNDRQFFSVIQHNKPVTNQNTPPEGLPPEGFNEPFHGPFPDVIVRWVKGSDGKEYELRYDVKGLREDSSMGVGGPRRILNIPEPMFTFAGALGLLFSLLLAWNLTRPMRQLREGFARVSSGDLSVRLYPVMRKRHDELSSVAQDFDAMVERLDTLVKAREELLHDISHELRSPLARLQLATGLARQTPESVETSLNRIDEEARRLDKMIGELLTLSRAEHESMPGEQYFDLTGLLHAVVTDVRYEAQIPGVKVDFQVDENADYTVHGNAELIRRGVENVLRNALRFSHRGQHIQVRLQAENQWLAIRVRDQGPGVDDEKLSSIFDPFVRVNSPLMGKGYGLGLSIVRKVILAHHGEVQAVNRPEGGLELTLRLPRWKQN</sequence>
<name>A0A6B9GC35_PANCY</name>
<feature type="domain" description="HAMP" evidence="16">
    <location>
        <begin position="181"/>
        <end position="236"/>
    </location>
</feature>
<dbReference type="InterPro" id="IPR003660">
    <property type="entry name" value="HAMP_dom"/>
</dbReference>
<dbReference type="Gene3D" id="1.10.8.500">
    <property type="entry name" value="HAMP domain in histidine kinase"/>
    <property type="match status" value="1"/>
</dbReference>
<evidence type="ECO:0000313" key="18">
    <source>
        <dbReference type="Proteomes" id="UP000502005"/>
    </source>
</evidence>
<keyword evidence="6" id="KW-0808">Transferase</keyword>